<dbReference type="eggNOG" id="ENOG502S2VJ">
    <property type="taxonomic scope" value="Eukaryota"/>
</dbReference>
<dbReference type="PANTHER" id="PTHR14778">
    <property type="entry name" value="KINETOCHORE-ASSOCIATED PROTEIN DSN1 HOMOLOG"/>
    <property type="match status" value="1"/>
</dbReference>
<dbReference type="OrthoDB" id="3364649at2759"/>
<dbReference type="PANTHER" id="PTHR14778:SF2">
    <property type="entry name" value="KINETOCHORE-ASSOCIATED PROTEIN DSN1 HOMOLOG"/>
    <property type="match status" value="1"/>
</dbReference>
<reference evidence="3" key="1">
    <citation type="journal article" date="2015" name="BMC Genomics">
        <title>Genomic and transcriptomic analysis of the endophytic fungus Pestalotiopsis fici reveals its lifestyle and high potential for synthesis of natural products.</title>
        <authorList>
            <person name="Wang X."/>
            <person name="Zhang X."/>
            <person name="Liu L."/>
            <person name="Xiang M."/>
            <person name="Wang W."/>
            <person name="Sun X."/>
            <person name="Che Y."/>
            <person name="Guo L."/>
            <person name="Liu G."/>
            <person name="Guo L."/>
            <person name="Wang C."/>
            <person name="Yin W.B."/>
            <person name="Stadler M."/>
            <person name="Zhang X."/>
            <person name="Liu X."/>
        </authorList>
    </citation>
    <scope>NUCLEOTIDE SEQUENCE [LARGE SCALE GENOMIC DNA]</scope>
    <source>
        <strain evidence="3">W106-1 / CGMCC3.15140</strain>
    </source>
</reference>
<dbReference type="AlphaFoldDB" id="W3WLT3"/>
<dbReference type="Proteomes" id="UP000030651">
    <property type="component" value="Unassembled WGS sequence"/>
</dbReference>
<dbReference type="GO" id="GO:0000444">
    <property type="term" value="C:MIS12/MIND type complex"/>
    <property type="evidence" value="ECO:0007669"/>
    <property type="project" value="InterPro"/>
</dbReference>
<gene>
    <name evidence="2" type="ORF">PFICI_13364</name>
</gene>
<keyword evidence="3" id="KW-1185">Reference proteome</keyword>
<feature type="compositionally biased region" description="Polar residues" evidence="1">
    <location>
        <begin position="230"/>
        <end position="247"/>
    </location>
</feature>
<proteinExistence type="predicted"/>
<dbReference type="OMA" id="RAMGDKP"/>
<feature type="compositionally biased region" description="Basic and acidic residues" evidence="1">
    <location>
        <begin position="260"/>
        <end position="274"/>
    </location>
</feature>
<dbReference type="HOGENOM" id="CLU_021697_1_0_1"/>
<feature type="region of interest" description="Disordered" evidence="1">
    <location>
        <begin position="501"/>
        <end position="529"/>
    </location>
</feature>
<protein>
    <recommendedName>
        <fullName evidence="4">Kinetochore protein mis13</fullName>
    </recommendedName>
</protein>
<feature type="region of interest" description="Disordered" evidence="1">
    <location>
        <begin position="140"/>
        <end position="366"/>
    </location>
</feature>
<dbReference type="GO" id="GO:0007059">
    <property type="term" value="P:chromosome segregation"/>
    <property type="evidence" value="ECO:0007669"/>
    <property type="project" value="InterPro"/>
</dbReference>
<dbReference type="GO" id="GO:0051301">
    <property type="term" value="P:cell division"/>
    <property type="evidence" value="ECO:0007669"/>
    <property type="project" value="InterPro"/>
</dbReference>
<dbReference type="KEGG" id="pfy:PFICI_13364"/>
<feature type="region of interest" description="Disordered" evidence="1">
    <location>
        <begin position="1"/>
        <end position="26"/>
    </location>
</feature>
<dbReference type="STRING" id="1229662.W3WLT3"/>
<evidence type="ECO:0008006" key="4">
    <source>
        <dbReference type="Google" id="ProtNLM"/>
    </source>
</evidence>
<dbReference type="RefSeq" id="XP_007840136.1">
    <property type="nucleotide sequence ID" value="XM_007841945.1"/>
</dbReference>
<feature type="region of interest" description="Disordered" evidence="1">
    <location>
        <begin position="456"/>
        <end position="475"/>
    </location>
</feature>
<evidence type="ECO:0000313" key="2">
    <source>
        <dbReference type="EMBL" id="ETS74880.1"/>
    </source>
</evidence>
<name>W3WLT3_PESFW</name>
<sequence>MSWEAHLPIAPRGTASAPQTLKAASSPPDLTISPFAAHLLCRTHPLTASISSDTRAYGFWTGFASGRVESIQLTRPPPPPPPPGLSTRVARWGSRARGATTEPTPIPTTRVALSIYSIWIHVKSHQPSMTTLVQTRQPLQVLSMSHQPKRRRSERIASYDENDGDFQFTRATKKAKTTIPEPIPEDDVAPAPAPAPRRPGRPPKSSKARETSVEEPQPAPPKRASKRRSSQLAVPQDEPQTVSLPQQRATRRTRRSSSVRLEEQQEEKIVEKLKPKPKPKARSTNGTSSKSRNDEIDMDVSPQLSPRPAIQTPEPLVEKTRGKGEAKKTAESKTIALPFSDTPVMNRNKEMRRKTGGRRSSLGMRGRRASSLIDNGHSAIPHRAVDPADFYKHIEAEGLSEPRRMKQLLTWCGERALSEKPPLGSTNSNAILGARAIQDQLLKDFGSKSEFSDWFSREDVPRPPAIEKPNPRNTEHEEKIAALEERVKRLRAEKKTWLALKKAPPELPPLFPPTESSSSSGEQQKHLPDTSLLDQEEAQMLASITDTASSFAKLRIRTQARIHALQQSLEFKVDHLADSVHKVEQRVNTAGREADHVLALSAARLKEREMEEKKRAGTKDMPVMEVLRSLGRILPEGESGP</sequence>
<dbReference type="Pfam" id="PF08202">
    <property type="entry name" value="MIS13"/>
    <property type="match status" value="1"/>
</dbReference>
<accession>W3WLT3</accession>
<dbReference type="InParanoid" id="W3WLT3"/>
<dbReference type="InterPro" id="IPR013218">
    <property type="entry name" value="Dsn1/Mis13"/>
</dbReference>
<feature type="compositionally biased region" description="Basic and acidic residues" evidence="1">
    <location>
        <begin position="316"/>
        <end position="331"/>
    </location>
</feature>
<evidence type="ECO:0000313" key="3">
    <source>
        <dbReference type="Proteomes" id="UP000030651"/>
    </source>
</evidence>
<dbReference type="EMBL" id="KI912119">
    <property type="protein sequence ID" value="ETS74880.1"/>
    <property type="molecule type" value="Genomic_DNA"/>
</dbReference>
<organism evidence="2 3">
    <name type="scientific">Pestalotiopsis fici (strain W106-1 / CGMCC3.15140)</name>
    <dbReference type="NCBI Taxonomy" id="1229662"/>
    <lineage>
        <taxon>Eukaryota</taxon>
        <taxon>Fungi</taxon>
        <taxon>Dikarya</taxon>
        <taxon>Ascomycota</taxon>
        <taxon>Pezizomycotina</taxon>
        <taxon>Sordariomycetes</taxon>
        <taxon>Xylariomycetidae</taxon>
        <taxon>Amphisphaeriales</taxon>
        <taxon>Sporocadaceae</taxon>
        <taxon>Pestalotiopsis</taxon>
    </lineage>
</organism>
<evidence type="ECO:0000256" key="1">
    <source>
        <dbReference type="SAM" id="MobiDB-lite"/>
    </source>
</evidence>
<dbReference type="GeneID" id="19278377"/>